<gene>
    <name evidence="8" type="ORF">E6C76_20915</name>
</gene>
<evidence type="ECO:0000313" key="9">
    <source>
        <dbReference type="Proteomes" id="UP000308430"/>
    </source>
</evidence>
<dbReference type="RefSeq" id="WP_136350212.1">
    <property type="nucleotide sequence ID" value="NZ_SSOC01000010.1"/>
</dbReference>
<dbReference type="SMART" id="SM00304">
    <property type="entry name" value="HAMP"/>
    <property type="match status" value="1"/>
</dbReference>
<dbReference type="GO" id="GO:0004888">
    <property type="term" value="F:transmembrane signaling receptor activity"/>
    <property type="evidence" value="ECO:0007669"/>
    <property type="project" value="InterPro"/>
</dbReference>
<dbReference type="CDD" id="cd06225">
    <property type="entry name" value="HAMP"/>
    <property type="match status" value="1"/>
</dbReference>
<dbReference type="SMART" id="SM00283">
    <property type="entry name" value="MA"/>
    <property type="match status" value="1"/>
</dbReference>
<comment type="similarity">
    <text evidence="3">Belongs to the methyl-accepting chemotaxis (MCP) protein family.</text>
</comment>
<dbReference type="InterPro" id="IPR004089">
    <property type="entry name" value="MCPsignal_dom"/>
</dbReference>
<keyword evidence="5" id="KW-0812">Transmembrane</keyword>
<accession>A0A4S4AN85</accession>
<feature type="transmembrane region" description="Helical" evidence="5">
    <location>
        <begin position="212"/>
        <end position="233"/>
    </location>
</feature>
<evidence type="ECO:0000256" key="4">
    <source>
        <dbReference type="PROSITE-ProRule" id="PRU00284"/>
    </source>
</evidence>
<evidence type="ECO:0000259" key="7">
    <source>
        <dbReference type="PROSITE" id="PS50885"/>
    </source>
</evidence>
<dbReference type="PANTHER" id="PTHR32089:SF112">
    <property type="entry name" value="LYSOZYME-LIKE PROTEIN-RELATED"/>
    <property type="match status" value="1"/>
</dbReference>
<dbReference type="PRINTS" id="PR00260">
    <property type="entry name" value="CHEMTRNSDUCR"/>
</dbReference>
<sequence length="564" mass="60005">MDRFSIRTKFILLILLSLTLLGAVCVTGWQGVSSLGRALDTVSDRSASSGALMTLHTSQLLSVGEIRRARSWDYAQFDFLDPRDAVQEAHAFFADVLRNKQAADRSAQAAYERFSALPKTAEEAASWREFEEDWNRYGVLNDEIVQRLGELSDTDQWSKVPVGISVLHRQDDDSIDTLRKMGAGLDALLEFNERHARQAREAGEATKTAARVVIVLVFAGALAGLALMAWLIIRSVTGSLDRLRRTMILVSAENDFSARLAVRGKDEVAEAAGAFNALLGEVQHSLQEVSGNAARISAAVRQVAGAAGHVSDSSRIQSREVSAIAEAIQQMTATIGRISAASRQALECARRAGGGADEGREVIFGAAGEIDRIADTVARAGETIARLSRQSDGISIVTQVIKEVAAQTNLLALNAAIEAARAGEGGRGFAVVADEVRSLAERTTCSAEEIASIVSEMQKSAREAAEEMAAVVPQVDHGKALANQATGQMEAIRDDAGRVKAAIDGISASLNEQSAAAGEVAARVDNVAQMNRGNADETARTAAIADDLNGLAEALRASVGRFRI</sequence>
<name>A0A4S4AN85_9RHOO</name>
<dbReference type="EMBL" id="SSOC01000010">
    <property type="protein sequence ID" value="THF61058.1"/>
    <property type="molecule type" value="Genomic_DNA"/>
</dbReference>
<keyword evidence="5" id="KW-0472">Membrane</keyword>
<reference evidence="8 9" key="1">
    <citation type="submission" date="2019-04" db="EMBL/GenBank/DDBJ databases">
        <title>Azoarcus nasutitermitis sp. nov. isolated from termite nest.</title>
        <authorList>
            <person name="Lin S.-Y."/>
            <person name="Hameed A."/>
            <person name="Hsu Y.-H."/>
            <person name="Young C.-C."/>
        </authorList>
    </citation>
    <scope>NUCLEOTIDE SEQUENCE [LARGE SCALE GENOMIC DNA]</scope>
    <source>
        <strain evidence="8 9">CC-YHH838</strain>
    </source>
</reference>
<dbReference type="FunFam" id="1.10.287.950:FF:000001">
    <property type="entry name" value="Methyl-accepting chemotaxis sensory transducer"/>
    <property type="match status" value="1"/>
</dbReference>
<dbReference type="InterPro" id="IPR004090">
    <property type="entry name" value="Chemotax_Me-accpt_rcpt"/>
</dbReference>
<evidence type="ECO:0000256" key="3">
    <source>
        <dbReference type="ARBA" id="ARBA00029447"/>
    </source>
</evidence>
<keyword evidence="5" id="KW-1133">Transmembrane helix</keyword>
<dbReference type="PROSITE" id="PS50885">
    <property type="entry name" value="HAMP"/>
    <property type="match status" value="1"/>
</dbReference>
<dbReference type="Gene3D" id="1.10.287.950">
    <property type="entry name" value="Methyl-accepting chemotaxis protein"/>
    <property type="match status" value="1"/>
</dbReference>
<keyword evidence="9" id="KW-1185">Reference proteome</keyword>
<dbReference type="Pfam" id="PF00015">
    <property type="entry name" value="MCPsignal"/>
    <property type="match status" value="1"/>
</dbReference>
<protein>
    <submittedName>
        <fullName evidence="8">Methyl-accepting chemotaxis protein</fullName>
    </submittedName>
</protein>
<keyword evidence="2 4" id="KW-0807">Transducer</keyword>
<dbReference type="SUPFAM" id="SSF58104">
    <property type="entry name" value="Methyl-accepting chemotaxis protein (MCP) signaling domain"/>
    <property type="match status" value="1"/>
</dbReference>
<evidence type="ECO:0000259" key="6">
    <source>
        <dbReference type="PROSITE" id="PS50111"/>
    </source>
</evidence>
<dbReference type="InterPro" id="IPR003660">
    <property type="entry name" value="HAMP_dom"/>
</dbReference>
<dbReference type="GO" id="GO:0007165">
    <property type="term" value="P:signal transduction"/>
    <property type="evidence" value="ECO:0007669"/>
    <property type="project" value="UniProtKB-KW"/>
</dbReference>
<comment type="caution">
    <text evidence="8">The sequence shown here is derived from an EMBL/GenBank/DDBJ whole genome shotgun (WGS) entry which is preliminary data.</text>
</comment>
<dbReference type="PANTHER" id="PTHR32089">
    <property type="entry name" value="METHYL-ACCEPTING CHEMOTAXIS PROTEIN MCPB"/>
    <property type="match status" value="1"/>
</dbReference>
<comment type="subcellular location">
    <subcellularLocation>
        <location evidence="1">Membrane</location>
    </subcellularLocation>
</comment>
<feature type="domain" description="Methyl-accepting transducer" evidence="6">
    <location>
        <begin position="292"/>
        <end position="528"/>
    </location>
</feature>
<dbReference type="AlphaFoldDB" id="A0A4S4AN85"/>
<evidence type="ECO:0000256" key="5">
    <source>
        <dbReference type="SAM" id="Phobius"/>
    </source>
</evidence>
<dbReference type="Proteomes" id="UP000308430">
    <property type="component" value="Unassembled WGS sequence"/>
</dbReference>
<feature type="domain" description="HAMP" evidence="7">
    <location>
        <begin position="234"/>
        <end position="287"/>
    </location>
</feature>
<evidence type="ECO:0000256" key="2">
    <source>
        <dbReference type="ARBA" id="ARBA00023224"/>
    </source>
</evidence>
<evidence type="ECO:0000256" key="1">
    <source>
        <dbReference type="ARBA" id="ARBA00004370"/>
    </source>
</evidence>
<evidence type="ECO:0000313" key="8">
    <source>
        <dbReference type="EMBL" id="THF61058.1"/>
    </source>
</evidence>
<dbReference type="GO" id="GO:0006935">
    <property type="term" value="P:chemotaxis"/>
    <property type="evidence" value="ECO:0007669"/>
    <property type="project" value="InterPro"/>
</dbReference>
<dbReference type="GO" id="GO:0016020">
    <property type="term" value="C:membrane"/>
    <property type="evidence" value="ECO:0007669"/>
    <property type="project" value="UniProtKB-SubCell"/>
</dbReference>
<dbReference type="PROSITE" id="PS50111">
    <property type="entry name" value="CHEMOTAXIS_TRANSDUC_2"/>
    <property type="match status" value="1"/>
</dbReference>
<organism evidence="8 9">
    <name type="scientific">Pseudothauera nasutitermitis</name>
    <dbReference type="NCBI Taxonomy" id="2565930"/>
    <lineage>
        <taxon>Bacteria</taxon>
        <taxon>Pseudomonadati</taxon>
        <taxon>Pseudomonadota</taxon>
        <taxon>Betaproteobacteria</taxon>
        <taxon>Rhodocyclales</taxon>
        <taxon>Zoogloeaceae</taxon>
        <taxon>Pseudothauera</taxon>
    </lineage>
</organism>
<proteinExistence type="inferred from homology"/>
<dbReference type="OrthoDB" id="9765776at2"/>
<dbReference type="Pfam" id="PF00672">
    <property type="entry name" value="HAMP"/>
    <property type="match status" value="1"/>
</dbReference>